<gene>
    <name evidence="1" type="ORF">PV662_16375</name>
</gene>
<comment type="caution">
    <text evidence="1">The sequence shown here is derived from an EMBL/GenBank/DDBJ whole genome shotgun (WGS) entry which is preliminary data.</text>
</comment>
<dbReference type="RefSeq" id="WP_052769659.1">
    <property type="nucleotide sequence ID" value="NZ_JARAUR010000018.1"/>
</dbReference>
<evidence type="ECO:0000313" key="2">
    <source>
        <dbReference type="Proteomes" id="UP001271274"/>
    </source>
</evidence>
<evidence type="ECO:0000313" key="1">
    <source>
        <dbReference type="EMBL" id="MDX3701308.1"/>
    </source>
</evidence>
<reference evidence="1 2" key="1">
    <citation type="journal article" date="2023" name="Microb. Genom.">
        <title>Mesoterricola silvestris gen. nov., sp. nov., Mesoterricola sediminis sp. nov., Geothrix oryzae sp. nov., Geothrix edaphica sp. nov., Geothrix rubra sp. nov., and Geothrix limicola sp. nov., six novel members of Acidobacteriota isolated from soils.</title>
        <authorList>
            <person name="Weisberg A.J."/>
            <person name="Pearce E."/>
            <person name="Kramer C.G."/>
            <person name="Chang J.H."/>
            <person name="Clarke C.R."/>
        </authorList>
    </citation>
    <scope>NUCLEOTIDE SEQUENCE [LARGE SCALE GENOMIC DNA]</scope>
    <source>
        <strain evidence="1 2">ID09-01A</strain>
    </source>
</reference>
<dbReference type="EMBL" id="JARAYU010000004">
    <property type="protein sequence ID" value="MDX3701308.1"/>
    <property type="molecule type" value="Genomic_DNA"/>
</dbReference>
<name>A0ABU4NH85_9ACTN</name>
<sequence>MSSIENALNSVEIPVEGVVYVAARPTLGTPRIARVGNRLGGLAQAAEGVGAIGALATAAVGVGQAAEANNLAAEANAQNAAALAAVGGAPPAA</sequence>
<protein>
    <submittedName>
        <fullName evidence="1">Uncharacterized protein</fullName>
    </submittedName>
</protein>
<organism evidence="1 2">
    <name type="scientific">Streptomyces europaeiscabiei</name>
    <dbReference type="NCBI Taxonomy" id="146819"/>
    <lineage>
        <taxon>Bacteria</taxon>
        <taxon>Bacillati</taxon>
        <taxon>Actinomycetota</taxon>
        <taxon>Actinomycetes</taxon>
        <taxon>Kitasatosporales</taxon>
        <taxon>Streptomycetaceae</taxon>
        <taxon>Streptomyces</taxon>
    </lineage>
</organism>
<keyword evidence="2" id="KW-1185">Reference proteome</keyword>
<proteinExistence type="predicted"/>
<accession>A0ABU4NH85</accession>
<dbReference type="Proteomes" id="UP001271274">
    <property type="component" value="Unassembled WGS sequence"/>
</dbReference>